<dbReference type="InterPro" id="IPR009297">
    <property type="entry name" value="DUF952"/>
</dbReference>
<dbReference type="HOGENOM" id="CLU_071179_0_0_1"/>
<accession>A0A0D3KC53</accession>
<dbReference type="PaxDb" id="2903-EOD33338"/>
<reference evidence="1" key="2">
    <citation type="submission" date="2024-10" db="UniProtKB">
        <authorList>
            <consortium name="EnsemblProtists"/>
        </authorList>
    </citation>
    <scope>IDENTIFICATION</scope>
</reference>
<dbReference type="KEGG" id="ehx:EMIHUDRAFT_229897"/>
<proteinExistence type="predicted"/>
<keyword evidence="2" id="KW-1185">Reference proteome</keyword>
<dbReference type="EnsemblProtists" id="EOD33338">
    <property type="protein sequence ID" value="EOD33338"/>
    <property type="gene ID" value="EMIHUDRAFT_229897"/>
</dbReference>
<reference evidence="2" key="1">
    <citation type="journal article" date="2013" name="Nature">
        <title>Pan genome of the phytoplankton Emiliania underpins its global distribution.</title>
        <authorList>
            <person name="Read B.A."/>
            <person name="Kegel J."/>
            <person name="Klute M.J."/>
            <person name="Kuo A."/>
            <person name="Lefebvre S.C."/>
            <person name="Maumus F."/>
            <person name="Mayer C."/>
            <person name="Miller J."/>
            <person name="Monier A."/>
            <person name="Salamov A."/>
            <person name="Young J."/>
            <person name="Aguilar M."/>
            <person name="Claverie J.M."/>
            <person name="Frickenhaus S."/>
            <person name="Gonzalez K."/>
            <person name="Herman E.K."/>
            <person name="Lin Y.C."/>
            <person name="Napier J."/>
            <person name="Ogata H."/>
            <person name="Sarno A.F."/>
            <person name="Shmutz J."/>
            <person name="Schroeder D."/>
            <person name="de Vargas C."/>
            <person name="Verret F."/>
            <person name="von Dassow P."/>
            <person name="Valentin K."/>
            <person name="Van de Peer Y."/>
            <person name="Wheeler G."/>
            <person name="Dacks J.B."/>
            <person name="Delwiche C.F."/>
            <person name="Dyhrman S.T."/>
            <person name="Glockner G."/>
            <person name="John U."/>
            <person name="Richards T."/>
            <person name="Worden A.Z."/>
            <person name="Zhang X."/>
            <person name="Grigoriev I.V."/>
            <person name="Allen A.E."/>
            <person name="Bidle K."/>
            <person name="Borodovsky M."/>
            <person name="Bowler C."/>
            <person name="Brownlee C."/>
            <person name="Cock J.M."/>
            <person name="Elias M."/>
            <person name="Gladyshev V.N."/>
            <person name="Groth M."/>
            <person name="Guda C."/>
            <person name="Hadaegh A."/>
            <person name="Iglesias-Rodriguez M.D."/>
            <person name="Jenkins J."/>
            <person name="Jones B.M."/>
            <person name="Lawson T."/>
            <person name="Leese F."/>
            <person name="Lindquist E."/>
            <person name="Lobanov A."/>
            <person name="Lomsadze A."/>
            <person name="Malik S.B."/>
            <person name="Marsh M.E."/>
            <person name="Mackinder L."/>
            <person name="Mock T."/>
            <person name="Mueller-Roeber B."/>
            <person name="Pagarete A."/>
            <person name="Parker M."/>
            <person name="Probert I."/>
            <person name="Quesneville H."/>
            <person name="Raines C."/>
            <person name="Rensing S.A."/>
            <person name="Riano-Pachon D.M."/>
            <person name="Richier S."/>
            <person name="Rokitta S."/>
            <person name="Shiraiwa Y."/>
            <person name="Soanes D.M."/>
            <person name="van der Giezen M."/>
            <person name="Wahlund T.M."/>
            <person name="Williams B."/>
            <person name="Wilson W."/>
            <person name="Wolfe G."/>
            <person name="Wurch L.L."/>
        </authorList>
    </citation>
    <scope>NUCLEOTIDE SEQUENCE</scope>
</reference>
<evidence type="ECO:0000313" key="2">
    <source>
        <dbReference type="Proteomes" id="UP000013827"/>
    </source>
</evidence>
<dbReference type="RefSeq" id="XP_005785767.1">
    <property type="nucleotide sequence ID" value="XM_005785710.1"/>
</dbReference>
<sequence>MVVKVIGAAVRVVETPEFYIDEYAGNVGTKDDQLSIAVVRVAEPTAEPWLTLHYDEWICVVKGRVDCEFEGGSLTAKAGETIFVAKGTRFRPSFPEGGTEYVPVCIPAFRPDRCIREDSDAKESKIAEKLQTLHAPASAVLSEPPPEVLYHMCPVPAWEAAKKSGGAYYPATFEADGHYTHATGVPARLLETANHFYQDDSHAWVCLQMTRTALRQAGIFVRDEEAMPVGDKAVGESWGKWVCPHIVGGIPLSVVEKEHPMSREGPQFTAIPGVCD</sequence>
<dbReference type="AlphaFoldDB" id="A0A0D3KC53"/>
<dbReference type="InterPro" id="IPR014710">
    <property type="entry name" value="RmlC-like_jellyroll"/>
</dbReference>
<dbReference type="Pfam" id="PF06108">
    <property type="entry name" value="DUF952"/>
    <property type="match status" value="1"/>
</dbReference>
<dbReference type="Proteomes" id="UP000013827">
    <property type="component" value="Unassembled WGS sequence"/>
</dbReference>
<organism evidence="1 2">
    <name type="scientific">Emiliania huxleyi (strain CCMP1516)</name>
    <dbReference type="NCBI Taxonomy" id="280463"/>
    <lineage>
        <taxon>Eukaryota</taxon>
        <taxon>Haptista</taxon>
        <taxon>Haptophyta</taxon>
        <taxon>Prymnesiophyceae</taxon>
        <taxon>Isochrysidales</taxon>
        <taxon>Noelaerhabdaceae</taxon>
        <taxon>Emiliania</taxon>
    </lineage>
</organism>
<name>A0A0D3KC53_EMIH1</name>
<dbReference type="GeneID" id="17278608"/>
<dbReference type="SUPFAM" id="SSF51182">
    <property type="entry name" value="RmlC-like cupins"/>
    <property type="match status" value="1"/>
</dbReference>
<evidence type="ECO:0008006" key="3">
    <source>
        <dbReference type="Google" id="ProtNLM"/>
    </source>
</evidence>
<dbReference type="Gene3D" id="3.20.170.20">
    <property type="entry name" value="Protein of unknown function DUF952"/>
    <property type="match status" value="1"/>
</dbReference>
<dbReference type="eggNOG" id="ENOG502RZG5">
    <property type="taxonomic scope" value="Eukaryota"/>
</dbReference>
<dbReference type="Pfam" id="PF06249">
    <property type="entry name" value="EutQ"/>
    <property type="match status" value="1"/>
</dbReference>
<dbReference type="InterPro" id="IPR011051">
    <property type="entry name" value="RmlC_Cupin_sf"/>
</dbReference>
<dbReference type="OMA" id="ADGHYTH"/>
<dbReference type="Gene3D" id="2.60.120.10">
    <property type="entry name" value="Jelly Rolls"/>
    <property type="match status" value="1"/>
</dbReference>
<evidence type="ECO:0000313" key="1">
    <source>
        <dbReference type="EnsemblProtists" id="EOD33338"/>
    </source>
</evidence>
<dbReference type="InterPro" id="IPR010424">
    <property type="entry name" value="EutQ"/>
</dbReference>
<protein>
    <recommendedName>
        <fullName evidence="3">Cupin 2 conserved barrel domain-containing protein</fullName>
    </recommendedName>
</protein>